<comment type="similarity">
    <text evidence="2 5">Belongs to the carotenoid/retinoid oxidoreductase family.</text>
</comment>
<proteinExistence type="inferred from homology"/>
<keyword evidence="3 5" id="KW-0125">Carotenoid biosynthesis</keyword>
<reference evidence="7 8" key="1">
    <citation type="submission" date="2024-09" db="EMBL/GenBank/DDBJ databases">
        <title>Novel species of the genus Pelomonas and Roseateles isolated from streams.</title>
        <authorList>
            <person name="Lu H."/>
        </authorList>
    </citation>
    <scope>NUCLEOTIDE SEQUENCE [LARGE SCALE GENOMIC DNA]</scope>
    <source>
        <strain evidence="7 8">DC23W</strain>
    </source>
</reference>
<dbReference type="EC" id="1.3.99.27" evidence="7"/>
<dbReference type="InterPro" id="IPR054841">
    <property type="entry name" value="carotdesatCrtD"/>
</dbReference>
<dbReference type="Proteomes" id="UP001606300">
    <property type="component" value="Unassembled WGS sequence"/>
</dbReference>
<protein>
    <submittedName>
        <fullName evidence="7">1-hydroxycarotenoid 3,4-desaturase CrtD</fullName>
        <ecNumber evidence="7">1.3.99.27</ecNumber>
    </submittedName>
</protein>
<feature type="domain" description="Amine oxidase" evidence="6">
    <location>
        <begin position="23"/>
        <end position="507"/>
    </location>
</feature>
<dbReference type="NCBIfam" id="TIGR02734">
    <property type="entry name" value="crtI_fam"/>
    <property type="match status" value="1"/>
</dbReference>
<dbReference type="InterPro" id="IPR036188">
    <property type="entry name" value="FAD/NAD-bd_sf"/>
</dbReference>
<evidence type="ECO:0000256" key="4">
    <source>
        <dbReference type="ARBA" id="ARBA00023002"/>
    </source>
</evidence>
<evidence type="ECO:0000313" key="8">
    <source>
        <dbReference type="Proteomes" id="UP001606300"/>
    </source>
</evidence>
<dbReference type="Pfam" id="PF01593">
    <property type="entry name" value="Amino_oxidase"/>
    <property type="match status" value="1"/>
</dbReference>
<accession>A0ABW7ERT8</accession>
<sequence>MSLQAHAHSRRPPRVLVIGAGVGGLTAAALLGQQGFDVHVIERAATPGGKMRQVEVGPQRLDAGPTVLTMRWVFDALFDRLGLSLDRQLHLRRCEVLARHFWGAGETLDLSADLEHSVAAIASFSGTAEAARYRVFCARAEAVYRTLDRPFMQSPRPTPGSLAWRVLRQQGLPGLRQLLRISPFTTLWRELGRYFHDPRLQQLFGRYATYCGSSPFEAPATLMLVAHVEREAVWQVEGGMFRLAQVLAAAAQQQGVRFSHGCEVRRLLMADGRVSGVELADGQQLGADIVLFNGDAQALSQGLLGEPVQQALADDTHRPPSLSALTWHVEAEVSGAELSHHNVCFGPPAGYRAEFERIARGQLPEAPTVYVCAQDRNGDTRPLRHGTRRTERLMALVNAPATHGRPLTEPEIAQCEQQMWTQLSRAGLRLKPGSQAPVLTRPQDFAQMFPGSGGALYGPAAQGWRTSFSRPQGCTRVPGLFLAGGSVHPGPGVPMAALSGQLAAEQICAALRSTSRSPAVLMPGGISTR</sequence>
<organism evidence="7 8">
    <name type="scientific">Pelomonas dachongensis</name>
    <dbReference type="NCBI Taxonomy" id="3299029"/>
    <lineage>
        <taxon>Bacteria</taxon>
        <taxon>Pseudomonadati</taxon>
        <taxon>Pseudomonadota</taxon>
        <taxon>Betaproteobacteria</taxon>
        <taxon>Burkholderiales</taxon>
        <taxon>Sphaerotilaceae</taxon>
        <taxon>Roseateles</taxon>
    </lineage>
</organism>
<comment type="caution">
    <text evidence="7">The sequence shown here is derived from an EMBL/GenBank/DDBJ whole genome shotgun (WGS) entry which is preliminary data.</text>
</comment>
<dbReference type="SUPFAM" id="SSF51905">
    <property type="entry name" value="FAD/NAD(P)-binding domain"/>
    <property type="match status" value="1"/>
</dbReference>
<evidence type="ECO:0000256" key="2">
    <source>
        <dbReference type="ARBA" id="ARBA00006046"/>
    </source>
</evidence>
<name>A0ABW7ERT8_9BURK</name>
<dbReference type="PANTHER" id="PTHR43734">
    <property type="entry name" value="PHYTOENE DESATURASE"/>
    <property type="match status" value="1"/>
</dbReference>
<dbReference type="InterPro" id="IPR014105">
    <property type="entry name" value="Carotenoid/retinoid_OxRdtase"/>
</dbReference>
<dbReference type="PANTHER" id="PTHR43734:SF7">
    <property type="entry name" value="4,4'-DIAPONEUROSPORENE OXYGENASE"/>
    <property type="match status" value="1"/>
</dbReference>
<comment type="pathway">
    <text evidence="1 5">Carotenoid biosynthesis.</text>
</comment>
<keyword evidence="4 5" id="KW-0560">Oxidoreductase</keyword>
<evidence type="ECO:0000259" key="6">
    <source>
        <dbReference type="Pfam" id="PF01593"/>
    </source>
</evidence>
<dbReference type="Gene3D" id="3.50.50.60">
    <property type="entry name" value="FAD/NAD(P)-binding domain"/>
    <property type="match status" value="2"/>
</dbReference>
<keyword evidence="8" id="KW-1185">Reference proteome</keyword>
<dbReference type="InterPro" id="IPR002937">
    <property type="entry name" value="Amino_oxidase"/>
</dbReference>
<dbReference type="EMBL" id="JBIGHY010000004">
    <property type="protein sequence ID" value="MFG6414995.1"/>
    <property type="molecule type" value="Genomic_DNA"/>
</dbReference>
<dbReference type="GO" id="GO:0016491">
    <property type="term" value="F:oxidoreductase activity"/>
    <property type="evidence" value="ECO:0007669"/>
    <property type="project" value="UniProtKB-KW"/>
</dbReference>
<evidence type="ECO:0000256" key="1">
    <source>
        <dbReference type="ARBA" id="ARBA00004829"/>
    </source>
</evidence>
<evidence type="ECO:0000313" key="7">
    <source>
        <dbReference type="EMBL" id="MFG6414995.1"/>
    </source>
</evidence>
<evidence type="ECO:0000256" key="3">
    <source>
        <dbReference type="ARBA" id="ARBA00022746"/>
    </source>
</evidence>
<dbReference type="NCBIfam" id="NF045637">
    <property type="entry name" value="carotdesatCrtDProt"/>
    <property type="match status" value="1"/>
</dbReference>
<evidence type="ECO:0000256" key="5">
    <source>
        <dbReference type="RuleBase" id="RU362075"/>
    </source>
</evidence>
<gene>
    <name evidence="7" type="primary">crtD</name>
    <name evidence="7" type="ORF">ACG02S_13935</name>
</gene>
<dbReference type="RefSeq" id="WP_394471057.1">
    <property type="nucleotide sequence ID" value="NZ_JBIGHY010000004.1"/>
</dbReference>